<evidence type="ECO:0000313" key="1">
    <source>
        <dbReference type="EMBL" id="CAJ1386371.1"/>
    </source>
</evidence>
<name>A0AA36N0L0_9DINO</name>
<dbReference type="EMBL" id="CAUJNA010001358">
    <property type="protein sequence ID" value="CAJ1386371.1"/>
    <property type="molecule type" value="Genomic_DNA"/>
</dbReference>
<protein>
    <submittedName>
        <fullName evidence="1">Uncharacterized protein</fullName>
    </submittedName>
</protein>
<reference evidence="1" key="1">
    <citation type="submission" date="2023-08" db="EMBL/GenBank/DDBJ databases">
        <authorList>
            <person name="Chen Y."/>
            <person name="Shah S."/>
            <person name="Dougan E. K."/>
            <person name="Thang M."/>
            <person name="Chan C."/>
        </authorList>
    </citation>
    <scope>NUCLEOTIDE SEQUENCE</scope>
</reference>
<dbReference type="AlphaFoldDB" id="A0AA36N0L0"/>
<dbReference type="Proteomes" id="UP001178507">
    <property type="component" value="Unassembled WGS sequence"/>
</dbReference>
<accession>A0AA36N0L0</accession>
<sequence length="75" mass="8414">MEQAEVMGRYMLSWESKANVGVLGTCMAEWKKVVDALARQKAKEQKRESVKLALQKWERGSVAGLLHEVVSQLAP</sequence>
<evidence type="ECO:0000313" key="2">
    <source>
        <dbReference type="Proteomes" id="UP001178507"/>
    </source>
</evidence>
<keyword evidence="2" id="KW-1185">Reference proteome</keyword>
<comment type="caution">
    <text evidence="1">The sequence shown here is derived from an EMBL/GenBank/DDBJ whole genome shotgun (WGS) entry which is preliminary data.</text>
</comment>
<proteinExistence type="predicted"/>
<organism evidence="1 2">
    <name type="scientific">Effrenium voratum</name>
    <dbReference type="NCBI Taxonomy" id="2562239"/>
    <lineage>
        <taxon>Eukaryota</taxon>
        <taxon>Sar</taxon>
        <taxon>Alveolata</taxon>
        <taxon>Dinophyceae</taxon>
        <taxon>Suessiales</taxon>
        <taxon>Symbiodiniaceae</taxon>
        <taxon>Effrenium</taxon>
    </lineage>
</organism>
<gene>
    <name evidence="1" type="ORF">EVOR1521_LOCUS12736</name>
</gene>